<dbReference type="InterPro" id="IPR002912">
    <property type="entry name" value="ACT_dom"/>
</dbReference>
<dbReference type="GO" id="GO:0008773">
    <property type="term" value="F:[protein-PII] uridylyltransferase activity"/>
    <property type="evidence" value="ECO:0007669"/>
    <property type="project" value="UniProtKB-UniRule"/>
</dbReference>
<name>A0A5B9PF05_9BACT</name>
<dbReference type="SUPFAM" id="SSF109604">
    <property type="entry name" value="HD-domain/PDEase-like"/>
    <property type="match status" value="1"/>
</dbReference>
<dbReference type="SMART" id="SM00471">
    <property type="entry name" value="HDc"/>
    <property type="match status" value="1"/>
</dbReference>
<evidence type="ECO:0000259" key="8">
    <source>
        <dbReference type="PROSITE" id="PS51671"/>
    </source>
</evidence>
<dbReference type="HAMAP" id="MF_00277">
    <property type="entry name" value="PII_uridylyl_transf"/>
    <property type="match status" value="1"/>
</dbReference>
<organism evidence="10 11">
    <name type="scientific">Mariniblastus fucicola</name>
    <dbReference type="NCBI Taxonomy" id="980251"/>
    <lineage>
        <taxon>Bacteria</taxon>
        <taxon>Pseudomonadati</taxon>
        <taxon>Planctomycetota</taxon>
        <taxon>Planctomycetia</taxon>
        <taxon>Pirellulales</taxon>
        <taxon>Pirellulaceae</taxon>
        <taxon>Mariniblastus</taxon>
    </lineage>
</organism>
<keyword evidence="6 7" id="KW-0511">Multifunctional enzyme</keyword>
<comment type="function">
    <text evidence="7">Modifies, by uridylylation and deuridylylation, the PII regulatory proteins (GlnB and homologs), in response to the nitrogen status of the cell that GlnD senses through the glutamine level. Under low glutamine levels, catalyzes the conversion of the PII proteins and UTP to PII-UMP and PPi, while under higher glutamine levels, GlnD hydrolyzes PII-UMP to PII and UMP (deuridylylation). Thus, controls uridylylation state and activity of the PII proteins, and plays an important role in the regulation of nitrogen metabolism.</text>
</comment>
<dbReference type="InterPro" id="IPR003607">
    <property type="entry name" value="HD/PDEase_dom"/>
</dbReference>
<dbReference type="PANTHER" id="PTHR47320">
    <property type="entry name" value="BIFUNCTIONAL URIDYLYLTRANSFERASE/URIDYLYL-REMOVING ENZYME"/>
    <property type="match status" value="1"/>
</dbReference>
<dbReference type="InterPro" id="IPR045865">
    <property type="entry name" value="ACT-like_dom_sf"/>
</dbReference>
<dbReference type="InterPro" id="IPR013546">
    <property type="entry name" value="PII_UdlTrfase/GS_AdlTrfase"/>
</dbReference>
<comment type="catalytic activity">
    <reaction evidence="7">
        <text>[protein-PII]-uridylyl-L-tyrosine + H2O = [protein-PII]-L-tyrosine + UMP + H(+)</text>
        <dbReference type="Rhea" id="RHEA:48600"/>
        <dbReference type="Rhea" id="RHEA-COMP:12147"/>
        <dbReference type="Rhea" id="RHEA-COMP:12148"/>
        <dbReference type="ChEBI" id="CHEBI:15377"/>
        <dbReference type="ChEBI" id="CHEBI:15378"/>
        <dbReference type="ChEBI" id="CHEBI:46858"/>
        <dbReference type="ChEBI" id="CHEBI:57865"/>
        <dbReference type="ChEBI" id="CHEBI:90602"/>
    </reaction>
</comment>
<dbReference type="EC" id="3.1.4.-" evidence="7"/>
<comment type="similarity">
    <text evidence="7">Belongs to the GlnD family.</text>
</comment>
<dbReference type="Gene3D" id="3.30.460.10">
    <property type="entry name" value="Beta Polymerase, domain 2"/>
    <property type="match status" value="1"/>
</dbReference>
<comment type="cofactor">
    <cofactor evidence="7">
        <name>Mg(2+)</name>
        <dbReference type="ChEBI" id="CHEBI:18420"/>
    </cofactor>
</comment>
<keyword evidence="1 7" id="KW-0808">Transferase</keyword>
<reference evidence="10 11" key="1">
    <citation type="submission" date="2019-08" db="EMBL/GenBank/DDBJ databases">
        <title>Deep-cultivation of Planctomycetes and their phenomic and genomic characterization uncovers novel biology.</title>
        <authorList>
            <person name="Wiegand S."/>
            <person name="Jogler M."/>
            <person name="Boedeker C."/>
            <person name="Pinto D."/>
            <person name="Vollmers J."/>
            <person name="Rivas-Marin E."/>
            <person name="Kohn T."/>
            <person name="Peeters S.H."/>
            <person name="Heuer A."/>
            <person name="Rast P."/>
            <person name="Oberbeckmann S."/>
            <person name="Bunk B."/>
            <person name="Jeske O."/>
            <person name="Meyerdierks A."/>
            <person name="Storesund J.E."/>
            <person name="Kallscheuer N."/>
            <person name="Luecker S."/>
            <person name="Lage O.M."/>
            <person name="Pohl T."/>
            <person name="Merkel B.J."/>
            <person name="Hornburger P."/>
            <person name="Mueller R.-W."/>
            <person name="Bruemmer F."/>
            <person name="Labrenz M."/>
            <person name="Spormann A.M."/>
            <person name="Op den Camp H."/>
            <person name="Overmann J."/>
            <person name="Amann R."/>
            <person name="Jetten M.S.M."/>
            <person name="Mascher T."/>
            <person name="Medema M.H."/>
            <person name="Devos D.P."/>
            <person name="Kaster A.-K."/>
            <person name="Ovreas L."/>
            <person name="Rohde M."/>
            <person name="Galperin M.Y."/>
            <person name="Jogler C."/>
        </authorList>
    </citation>
    <scope>NUCLEOTIDE SEQUENCE [LARGE SCALE GENOMIC DNA]</scope>
    <source>
        <strain evidence="10 11">FC18</strain>
    </source>
</reference>
<dbReference type="Gene3D" id="1.20.120.330">
    <property type="entry name" value="Nucleotidyltransferases domain 2"/>
    <property type="match status" value="1"/>
</dbReference>
<dbReference type="EC" id="2.7.7.59" evidence="7"/>
<evidence type="ECO:0000256" key="5">
    <source>
        <dbReference type="ARBA" id="ARBA00022842"/>
    </source>
</evidence>
<proteinExistence type="inferred from homology"/>
<evidence type="ECO:0000256" key="3">
    <source>
        <dbReference type="ARBA" id="ARBA00022737"/>
    </source>
</evidence>
<dbReference type="CDD" id="cd04899">
    <property type="entry name" value="ACT_ACR-UUR-like_2"/>
    <property type="match status" value="1"/>
</dbReference>
<dbReference type="SUPFAM" id="SSF81301">
    <property type="entry name" value="Nucleotidyltransferase"/>
    <property type="match status" value="1"/>
</dbReference>
<dbReference type="PROSITE" id="PS51831">
    <property type="entry name" value="HD"/>
    <property type="match status" value="1"/>
</dbReference>
<comment type="catalytic activity">
    <reaction evidence="7">
        <text>[protein-PII]-L-tyrosine + UTP = [protein-PII]-uridylyl-L-tyrosine + diphosphate</text>
        <dbReference type="Rhea" id="RHEA:13673"/>
        <dbReference type="Rhea" id="RHEA-COMP:12147"/>
        <dbReference type="Rhea" id="RHEA-COMP:12148"/>
        <dbReference type="ChEBI" id="CHEBI:33019"/>
        <dbReference type="ChEBI" id="CHEBI:46398"/>
        <dbReference type="ChEBI" id="CHEBI:46858"/>
        <dbReference type="ChEBI" id="CHEBI:90602"/>
        <dbReference type="EC" id="2.7.7.59"/>
    </reaction>
</comment>
<keyword evidence="2 7" id="KW-0548">Nucleotidyltransferase</keyword>
<comment type="caution">
    <text evidence="7">Lacks conserved residue(s) required for the propagation of feature annotation.</text>
</comment>
<dbReference type="Pfam" id="PF24931">
    <property type="entry name" value="ACT_ACR9_3rd"/>
    <property type="match status" value="1"/>
</dbReference>
<evidence type="ECO:0000256" key="4">
    <source>
        <dbReference type="ARBA" id="ARBA00022801"/>
    </source>
</evidence>
<dbReference type="RefSeq" id="WP_075082750.1">
    <property type="nucleotide sequence ID" value="NZ_CP042912.1"/>
</dbReference>
<dbReference type="PANTHER" id="PTHR47320:SF1">
    <property type="entry name" value="BIFUNCTIONAL URIDYLYLTRANSFERASE_URIDYLYL-REMOVING ENZYME"/>
    <property type="match status" value="1"/>
</dbReference>
<comment type="domain">
    <text evidence="7">Has four distinct domains: an N-terminal nucleotidyltransferase (NT) domain responsible for UTase activity, a central HD domain that encodes UR activity, and two C-terminal ACT domains that seem to have a role in glutamine sensing.</text>
</comment>
<dbReference type="InterPro" id="IPR043519">
    <property type="entry name" value="NT_sf"/>
</dbReference>
<accession>A0A5B9PF05</accession>
<dbReference type="InterPro" id="IPR005105">
    <property type="entry name" value="GlnD_Uridyltrans_N"/>
</dbReference>
<dbReference type="Pfam" id="PF08335">
    <property type="entry name" value="GlnD_UR_UTase"/>
    <property type="match status" value="1"/>
</dbReference>
<dbReference type="InterPro" id="IPR006674">
    <property type="entry name" value="HD_domain"/>
</dbReference>
<dbReference type="Pfam" id="PF01966">
    <property type="entry name" value="HD"/>
    <property type="match status" value="1"/>
</dbReference>
<dbReference type="Pfam" id="PF03445">
    <property type="entry name" value="DUF294"/>
    <property type="match status" value="1"/>
</dbReference>
<dbReference type="NCBIfam" id="TIGR01693">
    <property type="entry name" value="UTase_glnD"/>
    <property type="match status" value="1"/>
</dbReference>
<feature type="region of interest" description="Uridylyltransferase" evidence="7">
    <location>
        <begin position="1"/>
        <end position="337"/>
    </location>
</feature>
<keyword evidence="5 7" id="KW-0460">Magnesium</keyword>
<dbReference type="AlphaFoldDB" id="A0A5B9PF05"/>
<dbReference type="STRING" id="980251.GCA_001642875_04954"/>
<dbReference type="SUPFAM" id="SSF55021">
    <property type="entry name" value="ACT-like"/>
    <property type="match status" value="1"/>
</dbReference>
<dbReference type="GO" id="GO:0008081">
    <property type="term" value="F:phosphoric diester hydrolase activity"/>
    <property type="evidence" value="ECO:0007669"/>
    <property type="project" value="UniProtKB-UniRule"/>
</dbReference>
<dbReference type="KEGG" id="mff:MFFC18_49110"/>
<dbReference type="InterPro" id="IPR010043">
    <property type="entry name" value="UTase/UR"/>
</dbReference>
<evidence type="ECO:0000259" key="9">
    <source>
        <dbReference type="PROSITE" id="PS51831"/>
    </source>
</evidence>
<feature type="domain" description="HD" evidence="9">
    <location>
        <begin position="455"/>
        <end position="566"/>
    </location>
</feature>
<dbReference type="PROSITE" id="PS51671">
    <property type="entry name" value="ACT"/>
    <property type="match status" value="1"/>
</dbReference>
<evidence type="ECO:0000256" key="6">
    <source>
        <dbReference type="ARBA" id="ARBA00023268"/>
    </source>
</evidence>
<dbReference type="CDD" id="cd05401">
    <property type="entry name" value="NT_GlnE_GlnD_like"/>
    <property type="match status" value="1"/>
</dbReference>
<dbReference type="Proteomes" id="UP000322214">
    <property type="component" value="Chromosome"/>
</dbReference>
<dbReference type="Gene3D" id="1.10.3090.10">
    <property type="entry name" value="cca-adding enzyme, domain 2"/>
    <property type="match status" value="1"/>
</dbReference>
<keyword evidence="4 7" id="KW-0378">Hydrolase</keyword>
<sequence length="897" mass="102121">MSSTTDGFRKSVLQAKQNWTEGRARIHEQHQSGGSGRDITRQMSDLLDSILLELYEAIKTDLSPNLESRVALVLLGGCGRQDIAPYSDVDLMVLYQGPMSDELREVSKRVSQDVTDAGLPLGYSLRTPREACSMSLKDAVIFSSITEARFLVGSRPLYDNFISRFQRLTNKNATNLTRAIVEAREKERQEFGETVYLLRPNIKKSRGGLRDIHLIRWLGFVRFGVTDIQELLKRGGISTADTKQLMASHEFLLRIRNEMHFHAGRANDGLGRNEQVRLAELLGYDGDDALLSVESFMRDYFRNTSRITYISDHLVAKMLNRNSRGSSIVLSPLLTRQIDEHYRITGSEIGITRSSINIAKHDLEKVLRLMQLACLHDKKLHHDTWLAIRHAMLKFPDIKFTREAARMFMALLSNTQRLGGLLRRLHETQVLHRIIPGFKHVRGLLQFNEYHMYTVDEHSLRAVENAIAFEHDNSVLGRTYRNIKEKNLLHLALLLHDLGKGFPEDHSIVGERIAEEVGVRLDLPDDDIETIKFLVRHHLLMSHIAMHRNINDMELVAEFASKLGSVNMLNMLFILTCADISAVGPGVLNPWKMQLLTELFNRCTLILAGDGHDDGVPKQDRQREEICTAVASHADDDQAKQWLLETTGNLPRNYLLSHSPKEIAARFLPIRDLKEGEPECWVEYEEGPSVYRICIANVDHRRSGSFYRITGLLPSLGLKIRSADIKPLSGPIMFFAIQFQDSEHREGQLPQWRIDEICQKARDTVSGKATGPPKFRKKWGEEETLALQLSRPPISVKTNNRAAKHATIIDVFAYDKPGLLYQISKKIYRLGLDVTYARISTYAHQIIDVFYVTDEDGNKIRNQNQLQIIRNEIVRAVTDFLEPEQSDTDSPASENQS</sequence>
<evidence type="ECO:0000313" key="10">
    <source>
        <dbReference type="EMBL" id="QEG24988.1"/>
    </source>
</evidence>
<dbReference type="OrthoDB" id="9758038at2"/>
<evidence type="ECO:0000256" key="7">
    <source>
        <dbReference type="HAMAP-Rule" id="MF_00277"/>
    </source>
</evidence>
<keyword evidence="3" id="KW-0677">Repeat</keyword>
<dbReference type="EMBL" id="CP042912">
    <property type="protein sequence ID" value="QEG24988.1"/>
    <property type="molecule type" value="Genomic_DNA"/>
</dbReference>
<evidence type="ECO:0000313" key="11">
    <source>
        <dbReference type="Proteomes" id="UP000322214"/>
    </source>
</evidence>
<comment type="activity regulation">
    <text evidence="7">Uridylyltransferase (UTase) activity is inhibited by glutamine, while glutamine activates uridylyl-removing (UR) activity.</text>
</comment>
<protein>
    <recommendedName>
        <fullName evidence="7">Bifunctional uridylyltransferase/uridylyl-removing enzyme</fullName>
        <shortName evidence="7">UTase/UR</shortName>
    </recommendedName>
    <alternativeName>
        <fullName evidence="7">Bifunctional [protein-PII] modification enzyme</fullName>
    </alternativeName>
    <alternativeName>
        <fullName evidence="7">Bifunctional nitrogen sensor protein</fullName>
    </alternativeName>
    <domain>
        <recommendedName>
            <fullName evidence="7">[Protein-PII] uridylyltransferase</fullName>
            <shortName evidence="7">PII uridylyltransferase</shortName>
            <shortName evidence="7">UTase</shortName>
            <ecNumber evidence="7">2.7.7.59</ecNumber>
        </recommendedName>
    </domain>
    <domain>
        <recommendedName>
            <fullName evidence="7">[Protein-PII]-UMP uridylyl-removing enzyme</fullName>
            <shortName evidence="7">UR</shortName>
            <ecNumber evidence="7">3.1.4.-</ecNumber>
        </recommendedName>
    </domain>
</protein>
<evidence type="ECO:0000256" key="2">
    <source>
        <dbReference type="ARBA" id="ARBA00022695"/>
    </source>
</evidence>
<evidence type="ECO:0000256" key="1">
    <source>
        <dbReference type="ARBA" id="ARBA00022679"/>
    </source>
</evidence>
<gene>
    <name evidence="10" type="primary">glnD_2</name>
    <name evidence="7" type="synonym">glnD</name>
    <name evidence="10" type="ORF">MFFC18_49110</name>
</gene>
<dbReference type="GO" id="GO:0006808">
    <property type="term" value="P:regulation of nitrogen utilization"/>
    <property type="evidence" value="ECO:0007669"/>
    <property type="project" value="UniProtKB-UniRule"/>
</dbReference>
<feature type="domain" description="ACT" evidence="8">
    <location>
        <begin position="808"/>
        <end position="888"/>
    </location>
</feature>
<keyword evidence="11" id="KW-1185">Reference proteome</keyword>
<dbReference type="PIRSF" id="PIRSF006288">
    <property type="entry name" value="PII_uridyltransf"/>
    <property type="match status" value="1"/>
</dbReference>
<dbReference type="SUPFAM" id="SSF81593">
    <property type="entry name" value="Nucleotidyltransferase substrate binding subunit/domain"/>
    <property type="match status" value="1"/>
</dbReference>